<evidence type="ECO:0000256" key="1">
    <source>
        <dbReference type="SAM" id="Coils"/>
    </source>
</evidence>
<dbReference type="PANTHER" id="PTHR14149:SF17">
    <property type="entry name" value="GTPASE-ACTIVATING PROTEIN"/>
    <property type="match status" value="1"/>
</dbReference>
<evidence type="ECO:0000313" key="4">
    <source>
        <dbReference type="EMBL" id="KAK7205816.1"/>
    </source>
</evidence>
<dbReference type="GeneID" id="90035163"/>
<dbReference type="SMART" id="SM00323">
    <property type="entry name" value="RasGAP"/>
    <property type="match status" value="1"/>
</dbReference>
<dbReference type="InterPro" id="IPR023152">
    <property type="entry name" value="RasGAP_CS"/>
</dbReference>
<keyword evidence="1" id="KW-0175">Coiled coil</keyword>
<evidence type="ECO:0000256" key="2">
    <source>
        <dbReference type="SAM" id="MobiDB-lite"/>
    </source>
</evidence>
<protein>
    <submittedName>
        <fullName evidence="4">Ras GTPase-activating protein sar1</fullName>
    </submittedName>
</protein>
<dbReference type="EMBL" id="JBBJBU010000004">
    <property type="protein sequence ID" value="KAK7205816.1"/>
    <property type="molecule type" value="Genomic_DNA"/>
</dbReference>
<name>A0ABR1F7K5_9ASCO</name>
<feature type="region of interest" description="Disordered" evidence="2">
    <location>
        <begin position="1"/>
        <end position="40"/>
    </location>
</feature>
<reference evidence="4 5" key="1">
    <citation type="submission" date="2024-03" db="EMBL/GenBank/DDBJ databases">
        <title>Genome-scale model development and genomic sequencing of the oleaginous clade Lipomyces.</title>
        <authorList>
            <consortium name="Lawrence Berkeley National Laboratory"/>
            <person name="Czajka J.J."/>
            <person name="Han Y."/>
            <person name="Kim J."/>
            <person name="Mondo S.J."/>
            <person name="Hofstad B.A."/>
            <person name="Robles A."/>
            <person name="Haridas S."/>
            <person name="Riley R."/>
            <person name="LaButti K."/>
            <person name="Pangilinan J."/>
            <person name="Andreopoulos W."/>
            <person name="Lipzen A."/>
            <person name="Yan J."/>
            <person name="Wang M."/>
            <person name="Ng V."/>
            <person name="Grigoriev I.V."/>
            <person name="Spatafora J.W."/>
            <person name="Magnuson J.K."/>
            <person name="Baker S.E."/>
            <person name="Pomraning K.R."/>
        </authorList>
    </citation>
    <scope>NUCLEOTIDE SEQUENCE [LARGE SCALE GENOMIC DNA]</scope>
    <source>
        <strain evidence="4 5">Phaff 52-87</strain>
    </source>
</reference>
<dbReference type="PROSITE" id="PS00509">
    <property type="entry name" value="RAS_GTPASE_ACTIV_1"/>
    <property type="match status" value="1"/>
</dbReference>
<sequence length="817" mass="92165">MATAAQHASSPVHSPVPSVASRPTSRYGSGQTQHRSSRHSAAAYSISLTASVDDSDIDDDLARAQARLRELKAKISAQSKENFLLERDVRNLDSRIALLIENKLASEESEPIGITNEAREGSLPDRRKLDFYSNLFFILQTEPQYIATLCTLLSMSEMDSFLQTVMFTIYGNQYEQREENLLLSMFQSVLAYQFESTTEFSSLLRANTPVSRLMTTYTRRGPGQSYLKSALADQINYVNDHADVNLEINPLKIYDEVFQDALQAAHGDLSAVGIPRVVSSEVAAANERVREIMRPRVELVQKITGSFFAKITSSLHLVPYGIRWICKQIRALTRRRYPATEESAVCSLIGAFFFLRFINPAIVSPHSYMLVERQPGERPRRTLILVAKILQALANDPAYAKEPYMLSFAGFVDDNKAQMNKFLNDLCEVPDFHESLEFDSYVALSKTNLELSITINEILSMHQLLEKHSHALSSDKRSRLNVILRDLGQAPPVLPRKDNITIALPLFSRFQSEIEEQGQKLDITAIDLLLTEAKSVVVQILRSVPDSHAIAHRPLDLKLIAQFAASDPSDQSIGLKGLRLLSLSEDLFIHYETIIREEARSPKTSQDEEDQIDYEVRARSWQLFEDMIVTLSSEIEDELAQLGSLREKVASDISSLESVLATISEHNVYLKGQLASYNSYLTNVRLQSGAQKSTLADRRGGGLLDLHGKSSKTQKSQLLGPYKFTTQAMQKEGVIAVYNVPEQRVRNLYFMVHSSMPGSFTIGLHYKGKSSTLIELNLKLDDLLEMLRSEIHLLDLEYVKIYVPKMLEFLQKQFKRR</sequence>
<dbReference type="Pfam" id="PF00616">
    <property type="entry name" value="RasGAP"/>
    <property type="match status" value="1"/>
</dbReference>
<dbReference type="Proteomes" id="UP001498771">
    <property type="component" value="Unassembled WGS sequence"/>
</dbReference>
<feature type="coiled-coil region" evidence="1">
    <location>
        <begin position="54"/>
        <end position="88"/>
    </location>
</feature>
<evidence type="ECO:0000313" key="5">
    <source>
        <dbReference type="Proteomes" id="UP001498771"/>
    </source>
</evidence>
<dbReference type="SUPFAM" id="SSF48350">
    <property type="entry name" value="GTPase activation domain, GAP"/>
    <property type="match status" value="1"/>
</dbReference>
<dbReference type="InterPro" id="IPR008936">
    <property type="entry name" value="Rho_GTPase_activation_prot"/>
</dbReference>
<dbReference type="CDD" id="cd05132">
    <property type="entry name" value="RasGAP_GAPA"/>
    <property type="match status" value="1"/>
</dbReference>
<proteinExistence type="predicted"/>
<dbReference type="PROSITE" id="PS50018">
    <property type="entry name" value="RAS_GTPASE_ACTIV_2"/>
    <property type="match status" value="1"/>
</dbReference>
<feature type="compositionally biased region" description="Polar residues" evidence="2">
    <location>
        <begin position="22"/>
        <end position="33"/>
    </location>
</feature>
<dbReference type="RefSeq" id="XP_064768849.1">
    <property type="nucleotide sequence ID" value="XM_064909651.1"/>
</dbReference>
<comment type="caution">
    <text evidence="4">The sequence shown here is derived from an EMBL/GenBank/DDBJ whole genome shotgun (WGS) entry which is preliminary data.</text>
</comment>
<feature type="compositionally biased region" description="Low complexity" evidence="2">
    <location>
        <begin position="7"/>
        <end position="21"/>
    </location>
</feature>
<keyword evidence="5" id="KW-1185">Reference proteome</keyword>
<evidence type="ECO:0000259" key="3">
    <source>
        <dbReference type="PROSITE" id="PS50018"/>
    </source>
</evidence>
<dbReference type="Gene3D" id="1.10.506.10">
    <property type="entry name" value="GTPase Activation - p120gap, domain 1"/>
    <property type="match status" value="1"/>
</dbReference>
<dbReference type="SUPFAM" id="SSF143885">
    <property type="entry name" value="RGC domain-like"/>
    <property type="match status" value="1"/>
</dbReference>
<dbReference type="PANTHER" id="PTHR14149">
    <property type="entry name" value="RAS GTPASE-ACTIVATING PROTEIN WITH IQ MOTIF"/>
    <property type="match status" value="1"/>
</dbReference>
<feature type="domain" description="Ras-GAP" evidence="3">
    <location>
        <begin position="177"/>
        <end position="395"/>
    </location>
</feature>
<gene>
    <name evidence="4" type="ORF">BZA70DRAFT_143311</name>
</gene>
<dbReference type="Pfam" id="PF03836">
    <property type="entry name" value="RasGAP_C"/>
    <property type="match status" value="1"/>
</dbReference>
<organism evidence="4 5">
    <name type="scientific">Myxozyma melibiosi</name>
    <dbReference type="NCBI Taxonomy" id="54550"/>
    <lineage>
        <taxon>Eukaryota</taxon>
        <taxon>Fungi</taxon>
        <taxon>Dikarya</taxon>
        <taxon>Ascomycota</taxon>
        <taxon>Saccharomycotina</taxon>
        <taxon>Lipomycetes</taxon>
        <taxon>Lipomycetales</taxon>
        <taxon>Lipomycetaceae</taxon>
        <taxon>Myxozyma</taxon>
    </lineage>
</organism>
<dbReference type="InterPro" id="IPR001936">
    <property type="entry name" value="RasGAP_dom"/>
</dbReference>
<dbReference type="InterPro" id="IPR000593">
    <property type="entry name" value="RasGAP_C"/>
</dbReference>
<accession>A0ABR1F7K5</accession>